<name>A0A922S266_SCHHA</name>
<feature type="region of interest" description="Disordered" evidence="1">
    <location>
        <begin position="166"/>
        <end position="186"/>
    </location>
</feature>
<reference evidence="2" key="4">
    <citation type="journal article" date="2022" name="PLoS Pathog.">
        <title>Chromosome-level genome of Schistosoma haematobium underpins genome-wide explorations of molecular variation.</title>
        <authorList>
            <person name="Stroehlein A.J."/>
            <person name="Korhonen P.K."/>
            <person name="Lee V.V."/>
            <person name="Ralph S.A."/>
            <person name="Mentink-Kane M."/>
            <person name="You H."/>
            <person name="McManus D.P."/>
            <person name="Tchuente L.T."/>
            <person name="Stothard J.R."/>
            <person name="Kaur P."/>
            <person name="Dudchenko O."/>
            <person name="Aiden E.L."/>
            <person name="Yang B."/>
            <person name="Yang H."/>
            <person name="Emery A.M."/>
            <person name="Webster B.L."/>
            <person name="Brindley P.J."/>
            <person name="Rollinson D."/>
            <person name="Chang B.C.H."/>
            <person name="Gasser R.B."/>
            <person name="Young N.D."/>
        </authorList>
    </citation>
    <scope>NUCLEOTIDE SEQUENCE</scope>
</reference>
<dbReference type="EMBL" id="AMPZ03000002">
    <property type="protein sequence ID" value="KAH9590539.1"/>
    <property type="molecule type" value="Genomic_DNA"/>
</dbReference>
<dbReference type="CTD" id="75577063"/>
<dbReference type="AlphaFoldDB" id="A0A922S266"/>
<reference evidence="2" key="1">
    <citation type="journal article" date="2012" name="Nat. Genet.">
        <title>Whole-genome sequence of Schistosoma haematobium.</title>
        <authorList>
            <person name="Young N.D."/>
            <person name="Jex A.R."/>
            <person name="Li B."/>
            <person name="Liu S."/>
            <person name="Yang L."/>
            <person name="Xiong Z."/>
            <person name="Li Y."/>
            <person name="Cantacessi C."/>
            <person name="Hall R.S."/>
            <person name="Xu X."/>
            <person name="Chen F."/>
            <person name="Wu X."/>
            <person name="Zerlotini A."/>
            <person name="Oliveira G."/>
            <person name="Hofmann A."/>
            <person name="Zhang G."/>
            <person name="Fang X."/>
            <person name="Kang Y."/>
            <person name="Campbell B.E."/>
            <person name="Loukas A."/>
            <person name="Ranganathan S."/>
            <person name="Rollinson D."/>
            <person name="Rinaldi G."/>
            <person name="Brindley P.J."/>
            <person name="Yang H."/>
            <person name="Wang J."/>
            <person name="Wang J."/>
            <person name="Gasser R.B."/>
        </authorList>
    </citation>
    <scope>NUCLEOTIDE SEQUENCE</scope>
</reference>
<reference evidence="2" key="3">
    <citation type="submission" date="2021-06" db="EMBL/GenBank/DDBJ databases">
        <title>Chromosome-level genome assembly for S. haematobium.</title>
        <authorList>
            <person name="Stroehlein A.J."/>
        </authorList>
    </citation>
    <scope>NUCLEOTIDE SEQUENCE</scope>
</reference>
<dbReference type="RefSeq" id="XP_051070930.1">
    <property type="nucleotide sequence ID" value="XM_051210905.1"/>
</dbReference>
<evidence type="ECO:0000256" key="1">
    <source>
        <dbReference type="SAM" id="MobiDB-lite"/>
    </source>
</evidence>
<proteinExistence type="predicted"/>
<gene>
    <name evidence="2" type="primary">ANK2_8</name>
    <name evidence="2" type="ORF">MS3_00003180</name>
</gene>
<sequence length="186" mass="20741">MEAEYGEVGEGVFEGDGSRVSSQVFSERLGQVEADAESEAVEQVESERVSVFAPVNWSLRRLQRLQHNRNRNDWLSVSVRWRRNMVKLVKAYLKETEAESAVEVFGERLGQVEADAESEAVEQVESERVSVFAPVELESEALAETAAQPEQERLVERVGEMEAEYGEVGEGVFEGDGSRVGSRSVQ</sequence>
<dbReference type="Proteomes" id="UP000471633">
    <property type="component" value="Unassembled WGS sequence"/>
</dbReference>
<reference evidence="2" key="2">
    <citation type="journal article" date="2019" name="Gigascience">
        <title>High-quality Schistosoma haematobium genome achieved by single-molecule and long-range sequencing.</title>
        <authorList>
            <person name="Stroehlein A.J."/>
            <person name="Korhonen P.K."/>
            <person name="Chong T.M."/>
            <person name="Lim Y.L."/>
            <person name="Chan K.G."/>
            <person name="Webster B."/>
            <person name="Rollinson D."/>
            <person name="Brindley P.J."/>
            <person name="Gasser R.B."/>
            <person name="Young N.D."/>
        </authorList>
    </citation>
    <scope>NUCLEOTIDE SEQUENCE</scope>
</reference>
<dbReference type="GeneID" id="75577063"/>
<accession>A0A922S266</accession>
<organism evidence="2 3">
    <name type="scientific">Schistosoma haematobium</name>
    <name type="common">Blood fluke</name>
    <dbReference type="NCBI Taxonomy" id="6185"/>
    <lineage>
        <taxon>Eukaryota</taxon>
        <taxon>Metazoa</taxon>
        <taxon>Spiralia</taxon>
        <taxon>Lophotrochozoa</taxon>
        <taxon>Platyhelminthes</taxon>
        <taxon>Trematoda</taxon>
        <taxon>Digenea</taxon>
        <taxon>Strigeidida</taxon>
        <taxon>Schistosomatoidea</taxon>
        <taxon>Schistosomatidae</taxon>
        <taxon>Schistosoma</taxon>
    </lineage>
</organism>
<comment type="caution">
    <text evidence="2">The sequence shown here is derived from an EMBL/GenBank/DDBJ whole genome shotgun (WGS) entry which is preliminary data.</text>
</comment>
<keyword evidence="3" id="KW-1185">Reference proteome</keyword>
<evidence type="ECO:0000313" key="3">
    <source>
        <dbReference type="Proteomes" id="UP000471633"/>
    </source>
</evidence>
<evidence type="ECO:0000313" key="2">
    <source>
        <dbReference type="EMBL" id="KAH9590539.1"/>
    </source>
</evidence>
<protein>
    <submittedName>
        <fullName evidence="2">Ankyrin-2</fullName>
    </submittedName>
</protein>
<dbReference type="KEGG" id="shx:MS3_00003180"/>